<gene>
    <name evidence="2" type="ORF">Slati_0092400</name>
</gene>
<name>A0AAW2Y8F2_9LAMI</name>
<dbReference type="EMBL" id="JACGWN010000001">
    <property type="protein sequence ID" value="KAL0462048.1"/>
    <property type="molecule type" value="Genomic_DNA"/>
</dbReference>
<reference evidence="2" key="2">
    <citation type="journal article" date="2024" name="Plant">
        <title>Genomic evolution and insights into agronomic trait innovations of Sesamum species.</title>
        <authorList>
            <person name="Miao H."/>
            <person name="Wang L."/>
            <person name="Qu L."/>
            <person name="Liu H."/>
            <person name="Sun Y."/>
            <person name="Le M."/>
            <person name="Wang Q."/>
            <person name="Wei S."/>
            <person name="Zheng Y."/>
            <person name="Lin W."/>
            <person name="Duan Y."/>
            <person name="Cao H."/>
            <person name="Xiong S."/>
            <person name="Wang X."/>
            <person name="Wei L."/>
            <person name="Li C."/>
            <person name="Ma Q."/>
            <person name="Ju M."/>
            <person name="Zhao R."/>
            <person name="Li G."/>
            <person name="Mu C."/>
            <person name="Tian Q."/>
            <person name="Mei H."/>
            <person name="Zhang T."/>
            <person name="Gao T."/>
            <person name="Zhang H."/>
        </authorList>
    </citation>
    <scope>NUCLEOTIDE SEQUENCE</scope>
    <source>
        <strain evidence="2">KEN1</strain>
    </source>
</reference>
<accession>A0AAW2Y8F2</accession>
<evidence type="ECO:0000259" key="1">
    <source>
        <dbReference type="Pfam" id="PF13966"/>
    </source>
</evidence>
<sequence>MTYASCSQFTSADLKVIWKARVPPKIQMFVWQCALNAVPTPENLRRRGVGQEMCCSCCGIEPEDGIHVLFSRTFSRLVWAFTNRPWSIISEQAGVGGGVFAQPDEVVNMARRQLNSLVQDPPFDPG</sequence>
<comment type="caution">
    <text evidence="2">The sequence shown here is derived from an EMBL/GenBank/DDBJ whole genome shotgun (WGS) entry which is preliminary data.</text>
</comment>
<evidence type="ECO:0000313" key="2">
    <source>
        <dbReference type="EMBL" id="KAL0462048.1"/>
    </source>
</evidence>
<feature type="domain" description="Reverse transcriptase zinc-binding" evidence="1">
    <location>
        <begin position="12"/>
        <end position="79"/>
    </location>
</feature>
<organism evidence="2">
    <name type="scientific">Sesamum latifolium</name>
    <dbReference type="NCBI Taxonomy" id="2727402"/>
    <lineage>
        <taxon>Eukaryota</taxon>
        <taxon>Viridiplantae</taxon>
        <taxon>Streptophyta</taxon>
        <taxon>Embryophyta</taxon>
        <taxon>Tracheophyta</taxon>
        <taxon>Spermatophyta</taxon>
        <taxon>Magnoliopsida</taxon>
        <taxon>eudicotyledons</taxon>
        <taxon>Gunneridae</taxon>
        <taxon>Pentapetalae</taxon>
        <taxon>asterids</taxon>
        <taxon>lamiids</taxon>
        <taxon>Lamiales</taxon>
        <taxon>Pedaliaceae</taxon>
        <taxon>Sesamum</taxon>
    </lineage>
</organism>
<protein>
    <recommendedName>
        <fullName evidence="1">Reverse transcriptase zinc-binding domain-containing protein</fullName>
    </recommendedName>
</protein>
<dbReference type="Pfam" id="PF13966">
    <property type="entry name" value="zf-RVT"/>
    <property type="match status" value="1"/>
</dbReference>
<dbReference type="InterPro" id="IPR026960">
    <property type="entry name" value="RVT-Znf"/>
</dbReference>
<proteinExistence type="predicted"/>
<reference evidence="2" key="1">
    <citation type="submission" date="2020-06" db="EMBL/GenBank/DDBJ databases">
        <authorList>
            <person name="Li T."/>
            <person name="Hu X."/>
            <person name="Zhang T."/>
            <person name="Song X."/>
            <person name="Zhang H."/>
            <person name="Dai N."/>
            <person name="Sheng W."/>
            <person name="Hou X."/>
            <person name="Wei L."/>
        </authorList>
    </citation>
    <scope>NUCLEOTIDE SEQUENCE</scope>
    <source>
        <strain evidence="2">KEN1</strain>
        <tissue evidence="2">Leaf</tissue>
    </source>
</reference>
<dbReference type="AlphaFoldDB" id="A0AAW2Y8F2"/>